<reference evidence="5 6" key="1">
    <citation type="journal article" date="2011" name="Proc. Natl. Acad. Sci. U.S.A.">
        <title>Evolutionary erosion of yeast sex chromosomes by mating-type switching accidents.</title>
        <authorList>
            <person name="Gordon J.L."/>
            <person name="Armisen D."/>
            <person name="Proux-Wera E."/>
            <person name="Oheigeartaigh S.S."/>
            <person name="Byrne K.P."/>
            <person name="Wolfe K.H."/>
        </authorList>
    </citation>
    <scope>NUCLEOTIDE SEQUENCE [LARGE SCALE GENOMIC DNA]</scope>
    <source>
        <strain evidence="6">ATCC 10597 / BCRC 20456 / CBS 421 / NBRC 0211 / NRRL Y-12639</strain>
    </source>
</reference>
<comment type="subcellular location">
    <subcellularLocation>
        <location evidence="4">Membrane</location>
        <topology evidence="4">Multi-pass membrane protein</topology>
    </subcellularLocation>
</comment>
<dbReference type="GO" id="GO:0006878">
    <property type="term" value="P:intracellular copper ion homeostasis"/>
    <property type="evidence" value="ECO:0007669"/>
    <property type="project" value="EnsemblFungi"/>
</dbReference>
<evidence type="ECO:0000256" key="4">
    <source>
        <dbReference type="RuleBase" id="RU367022"/>
    </source>
</evidence>
<proteinExistence type="inferred from homology"/>
<protein>
    <recommendedName>
        <fullName evidence="4">Copper transport protein</fullName>
    </recommendedName>
</protein>
<dbReference type="PANTHER" id="PTHR12483">
    <property type="entry name" value="SOLUTE CARRIER FAMILY 31 COPPER TRANSPORTERS"/>
    <property type="match status" value="1"/>
</dbReference>
<comment type="similarity">
    <text evidence="4">Belongs to the copper transporter (Ctr) (TC 1.A.56) family. SLC31A subfamily.</text>
</comment>
<dbReference type="PANTHER" id="PTHR12483:SF115">
    <property type="entry name" value="COPPER TRANSPORT PROTEIN"/>
    <property type="match status" value="1"/>
</dbReference>
<evidence type="ECO:0000256" key="2">
    <source>
        <dbReference type="ARBA" id="ARBA00022989"/>
    </source>
</evidence>
<keyword evidence="4" id="KW-0187">Copper transport</keyword>
<keyword evidence="2 4" id="KW-1133">Transmembrane helix</keyword>
<keyword evidence="4" id="KW-0186">Copper</keyword>
<keyword evidence="1 4" id="KW-0812">Transmembrane</keyword>
<dbReference type="GO" id="GO:0015677">
    <property type="term" value="P:copper ion import"/>
    <property type="evidence" value="ECO:0007669"/>
    <property type="project" value="EnsemblFungi"/>
</dbReference>
<dbReference type="GeneID" id="11494748"/>
<evidence type="ECO:0000313" key="6">
    <source>
        <dbReference type="Proteomes" id="UP000000689"/>
    </source>
</evidence>
<sequence>MTLLPPQVRDHLMNNQKNKETNMNMIHNNHHSMESHQHMVGKDMDMGEDSCSMNMLFSWSYKNTCVVFKWWHIRSFFGLIISCLSIMTLSYLYEYFKYRLNSYEENELKRNSNAVNTRKFKLHTSIWYAVQVGFSFMLMLVFMTYNGWLMLAVVFGAFLGHYSWNVPNSIKSTLGSQSLACH</sequence>
<accession>G0W892</accession>
<feature type="transmembrane region" description="Helical" evidence="4">
    <location>
        <begin position="125"/>
        <end position="142"/>
    </location>
</feature>
<dbReference type="InterPro" id="IPR007274">
    <property type="entry name" value="Cop_transporter"/>
</dbReference>
<dbReference type="eggNOG" id="KOG3386">
    <property type="taxonomic scope" value="Eukaryota"/>
</dbReference>
<dbReference type="Pfam" id="PF04145">
    <property type="entry name" value="Ctr"/>
    <property type="match status" value="2"/>
</dbReference>
<dbReference type="GO" id="GO:0005375">
    <property type="term" value="F:copper ion transmembrane transporter activity"/>
    <property type="evidence" value="ECO:0007669"/>
    <property type="project" value="UniProtKB-UniRule"/>
</dbReference>
<dbReference type="HOGENOM" id="CLU_079690_4_0_1"/>
<dbReference type="OrthoDB" id="161814at2759"/>
<dbReference type="Proteomes" id="UP000000689">
    <property type="component" value="Chromosome 3"/>
</dbReference>
<dbReference type="GO" id="GO:0000329">
    <property type="term" value="C:fungal-type vacuole membrane"/>
    <property type="evidence" value="ECO:0007669"/>
    <property type="project" value="EnsemblFungi"/>
</dbReference>
<keyword evidence="4" id="KW-0406">Ion transport</keyword>
<name>G0W892_NAUDC</name>
<dbReference type="AlphaFoldDB" id="G0W892"/>
<dbReference type="KEGG" id="ndi:NDAI_0C03430"/>
<feature type="transmembrane region" description="Helical" evidence="4">
    <location>
        <begin position="71"/>
        <end position="93"/>
    </location>
</feature>
<keyword evidence="6" id="KW-1185">Reference proteome</keyword>
<keyword evidence="4" id="KW-0813">Transport</keyword>
<dbReference type="EMBL" id="HE580269">
    <property type="protein sequence ID" value="CCD24003.1"/>
    <property type="molecule type" value="Genomic_DNA"/>
</dbReference>
<keyword evidence="3 4" id="KW-0472">Membrane</keyword>
<evidence type="ECO:0000256" key="1">
    <source>
        <dbReference type="ARBA" id="ARBA00022692"/>
    </source>
</evidence>
<evidence type="ECO:0000313" key="5">
    <source>
        <dbReference type="EMBL" id="CCD24003.1"/>
    </source>
</evidence>
<dbReference type="OMA" id="YWLCLAV"/>
<dbReference type="RefSeq" id="XP_003669246.1">
    <property type="nucleotide sequence ID" value="XM_003669198.1"/>
</dbReference>
<organism evidence="5 6">
    <name type="scientific">Naumovozyma dairenensis (strain ATCC 10597 / BCRC 20456 / CBS 421 / NBRC 0211 / NRRL Y-12639)</name>
    <name type="common">Saccharomyces dairenensis</name>
    <dbReference type="NCBI Taxonomy" id="1071378"/>
    <lineage>
        <taxon>Eukaryota</taxon>
        <taxon>Fungi</taxon>
        <taxon>Dikarya</taxon>
        <taxon>Ascomycota</taxon>
        <taxon>Saccharomycotina</taxon>
        <taxon>Saccharomycetes</taxon>
        <taxon>Saccharomycetales</taxon>
        <taxon>Saccharomycetaceae</taxon>
        <taxon>Naumovozyma</taxon>
    </lineage>
</organism>
<dbReference type="STRING" id="1071378.G0W892"/>
<gene>
    <name evidence="5" type="primary">NDAI0C03430</name>
    <name evidence="5" type="ordered locus">NDAI_0C03430</name>
</gene>
<evidence type="ECO:0000256" key="3">
    <source>
        <dbReference type="ARBA" id="ARBA00023136"/>
    </source>
</evidence>